<dbReference type="EMBL" id="KZ666831">
    <property type="protein sequence ID" value="PPR93311.1"/>
    <property type="molecule type" value="Genomic_DNA"/>
</dbReference>
<reference evidence="1 2" key="1">
    <citation type="submission" date="2015-01" db="EMBL/GenBank/DDBJ databases">
        <title>Genome of allotetraploid Gossypium barbadense reveals genomic plasticity and fiber elongation in cotton evolution.</title>
        <authorList>
            <person name="Chen X."/>
            <person name="Liu X."/>
            <person name="Zhao B."/>
            <person name="Zheng H."/>
            <person name="Hu Y."/>
            <person name="Lu G."/>
            <person name="Yang C."/>
            <person name="Chen J."/>
            <person name="Shan C."/>
            <person name="Zhang L."/>
            <person name="Zhou Y."/>
            <person name="Wang L."/>
            <person name="Guo W."/>
            <person name="Bai Y."/>
            <person name="Ruan J."/>
            <person name="Shangguan X."/>
            <person name="Mao Y."/>
            <person name="Jiang J."/>
            <person name="Zhu Y."/>
            <person name="Lei J."/>
            <person name="Kang H."/>
            <person name="Chen S."/>
            <person name="He X."/>
            <person name="Wang R."/>
            <person name="Wang Y."/>
            <person name="Chen J."/>
            <person name="Wang L."/>
            <person name="Yu S."/>
            <person name="Wang B."/>
            <person name="Wei J."/>
            <person name="Song S."/>
            <person name="Lu X."/>
            <person name="Gao Z."/>
            <person name="Gu W."/>
            <person name="Deng X."/>
            <person name="Ma D."/>
            <person name="Wang S."/>
            <person name="Liang W."/>
            <person name="Fang L."/>
            <person name="Cai C."/>
            <person name="Zhu X."/>
            <person name="Zhou B."/>
            <person name="Zhang Y."/>
            <person name="Chen Z."/>
            <person name="Xu S."/>
            <person name="Zhu R."/>
            <person name="Wang S."/>
            <person name="Zhang T."/>
            <person name="Zhao G."/>
        </authorList>
    </citation>
    <scope>NUCLEOTIDE SEQUENCE [LARGE SCALE GENOMIC DNA]</scope>
    <source>
        <strain evidence="2">cv. Xinhai21</strain>
        <tissue evidence="1">Leaf</tissue>
    </source>
</reference>
<dbReference type="OrthoDB" id="849214at2759"/>
<name>A0A2P5WQI3_GOSBA</name>
<evidence type="ECO:0000313" key="2">
    <source>
        <dbReference type="Proteomes" id="UP000239757"/>
    </source>
</evidence>
<sequence>MQVKEERNTETALKNQQVPIQRLQTQIGQLTKLISERPQGCLLSNTESNPREQLNTITIQDEEGLVAPEPELRQETMVSKGKGEVDHNDQKQVNSHFVWVMKQSLFKLKTGSKSAHEPCSSNNEGPIYEERRLQVEKLDEWLTHKPKPCLDELNIPPNQLKVGDKVLLDAEDPRIATSKSNGEIPLTVLNIFPYRTVKVIHPKFGTFKVNNTRLKPYFDKTDSREEQCKLLTPP</sequence>
<evidence type="ECO:0000313" key="1">
    <source>
        <dbReference type="EMBL" id="PPR93311.1"/>
    </source>
</evidence>
<protein>
    <submittedName>
        <fullName evidence="1">Uncharacterized protein</fullName>
    </submittedName>
</protein>
<proteinExistence type="predicted"/>
<dbReference type="AlphaFoldDB" id="A0A2P5WQI3"/>
<accession>A0A2P5WQI3</accession>
<organism evidence="1 2">
    <name type="scientific">Gossypium barbadense</name>
    <name type="common">Sea Island cotton</name>
    <name type="synonym">Hibiscus barbadensis</name>
    <dbReference type="NCBI Taxonomy" id="3634"/>
    <lineage>
        <taxon>Eukaryota</taxon>
        <taxon>Viridiplantae</taxon>
        <taxon>Streptophyta</taxon>
        <taxon>Embryophyta</taxon>
        <taxon>Tracheophyta</taxon>
        <taxon>Spermatophyta</taxon>
        <taxon>Magnoliopsida</taxon>
        <taxon>eudicotyledons</taxon>
        <taxon>Gunneridae</taxon>
        <taxon>Pentapetalae</taxon>
        <taxon>rosids</taxon>
        <taxon>malvids</taxon>
        <taxon>Malvales</taxon>
        <taxon>Malvaceae</taxon>
        <taxon>Malvoideae</taxon>
        <taxon>Gossypium</taxon>
    </lineage>
</organism>
<gene>
    <name evidence="1" type="ORF">GOBAR_AA27361</name>
</gene>
<dbReference type="Proteomes" id="UP000239757">
    <property type="component" value="Unassembled WGS sequence"/>
</dbReference>